<dbReference type="GO" id="GO:0006397">
    <property type="term" value="P:mRNA processing"/>
    <property type="evidence" value="ECO:0007669"/>
    <property type="project" value="UniProtKB-KW"/>
</dbReference>
<proteinExistence type="inferred from homology"/>
<dbReference type="Pfam" id="PF04696">
    <property type="entry name" value="Pinin_SDK_memA"/>
    <property type="match status" value="1"/>
</dbReference>
<reference evidence="10" key="1">
    <citation type="submission" date="2014-03" db="EMBL/GenBank/DDBJ databases">
        <authorList>
            <person name="Aksoy S."/>
            <person name="Warren W."/>
            <person name="Wilson R.K."/>
        </authorList>
    </citation>
    <scope>NUCLEOTIDE SEQUENCE [LARGE SCALE GENOMIC DNA]</scope>
    <source>
        <strain evidence="10">IAEA</strain>
    </source>
</reference>
<dbReference type="VEuPathDB" id="VectorBase:GBRI037441"/>
<evidence type="ECO:0000256" key="7">
    <source>
        <dbReference type="ARBA" id="ARBA00023242"/>
    </source>
</evidence>
<dbReference type="InterPro" id="IPR006786">
    <property type="entry name" value="Pinin_SDK_MemA"/>
</dbReference>
<evidence type="ECO:0000256" key="4">
    <source>
        <dbReference type="ARBA" id="ARBA00023015"/>
    </source>
</evidence>
<keyword evidence="6" id="KW-0508">mRNA splicing</keyword>
<keyword evidence="3" id="KW-0507">mRNA processing</keyword>
<dbReference type="STRING" id="37001.A0A1A9WYM3"/>
<evidence type="ECO:0000256" key="6">
    <source>
        <dbReference type="ARBA" id="ARBA00023187"/>
    </source>
</evidence>
<comment type="similarity">
    <text evidence="2">Belongs to the pinin family.</text>
</comment>
<dbReference type="InterPro" id="IPR039853">
    <property type="entry name" value="Pinin"/>
</dbReference>
<evidence type="ECO:0000313" key="9">
    <source>
        <dbReference type="EnsemblMetazoa" id="GBRI037441-PA"/>
    </source>
</evidence>
<evidence type="ECO:0000313" key="10">
    <source>
        <dbReference type="Proteomes" id="UP000091820"/>
    </source>
</evidence>
<keyword evidence="10" id="KW-1185">Reference proteome</keyword>
<protein>
    <recommendedName>
        <fullName evidence="8">Pinin/SDK/MemA protein domain-containing protein</fullName>
    </recommendedName>
</protein>
<dbReference type="PANTHER" id="PTHR12707">
    <property type="entry name" value="PINN"/>
    <property type="match status" value="1"/>
</dbReference>
<evidence type="ECO:0000256" key="5">
    <source>
        <dbReference type="ARBA" id="ARBA00023163"/>
    </source>
</evidence>
<evidence type="ECO:0000256" key="2">
    <source>
        <dbReference type="ARBA" id="ARBA00010386"/>
    </source>
</evidence>
<dbReference type="Proteomes" id="UP000091820">
    <property type="component" value="Unassembled WGS sequence"/>
</dbReference>
<keyword evidence="4" id="KW-0805">Transcription regulation</keyword>
<organism evidence="9 10">
    <name type="scientific">Glossina brevipalpis</name>
    <dbReference type="NCBI Taxonomy" id="37001"/>
    <lineage>
        <taxon>Eukaryota</taxon>
        <taxon>Metazoa</taxon>
        <taxon>Ecdysozoa</taxon>
        <taxon>Arthropoda</taxon>
        <taxon>Hexapoda</taxon>
        <taxon>Insecta</taxon>
        <taxon>Pterygota</taxon>
        <taxon>Neoptera</taxon>
        <taxon>Endopterygota</taxon>
        <taxon>Diptera</taxon>
        <taxon>Brachycera</taxon>
        <taxon>Muscomorpha</taxon>
        <taxon>Hippoboscoidea</taxon>
        <taxon>Glossinidae</taxon>
        <taxon>Glossina</taxon>
    </lineage>
</organism>
<evidence type="ECO:0000256" key="3">
    <source>
        <dbReference type="ARBA" id="ARBA00022664"/>
    </source>
</evidence>
<reference evidence="9" key="2">
    <citation type="submission" date="2020-05" db="UniProtKB">
        <authorList>
            <consortium name="EnsemblMetazoa"/>
        </authorList>
    </citation>
    <scope>IDENTIFICATION</scope>
    <source>
        <strain evidence="9">IAEA</strain>
    </source>
</reference>
<dbReference type="AlphaFoldDB" id="A0A1A9WYM3"/>
<sequence>MSVDIKTYNDLEQELESARITLIALNDSIRRFAGRSPKLSKDRHENKSLYEAKRSDYDRQCQKSYPEATIKKRNYESKSVFNRLSSPTLRCNEEDLKPKLTSRVIRELPSRQEIVAAQGTDSESRARNRRIFGSLLGTLHKFCQEESRLKQKEEKKAKIEKKLEEQEILERESLKKERALLFLDRKRKQMDIKKLELKMSRLKDFETWKTSTKYLRSYIKTKSFPPIHYRPKVMSKKTEKLLSESQNGLTELLSQKNEVLKKDLSLIEESFRMNEFDDDEYSDRFSHMSRNFIDEENADDDETLRCPNSVVSAVSFIKGDADFKENNRNSNETTLSSSVVVVKHISSNTDLQ</sequence>
<dbReference type="GO" id="GO:0008380">
    <property type="term" value="P:RNA splicing"/>
    <property type="evidence" value="ECO:0007669"/>
    <property type="project" value="UniProtKB-KW"/>
</dbReference>
<dbReference type="PANTHER" id="PTHR12707:SF0">
    <property type="entry name" value="PININ"/>
    <property type="match status" value="1"/>
</dbReference>
<dbReference type="GO" id="GO:0071013">
    <property type="term" value="C:catalytic step 2 spliceosome"/>
    <property type="evidence" value="ECO:0007669"/>
    <property type="project" value="TreeGrafter"/>
</dbReference>
<name>A0A1A9WYM3_9MUSC</name>
<keyword evidence="7" id="KW-0539">Nucleus</keyword>
<dbReference type="EnsemblMetazoa" id="GBRI037441-RA">
    <property type="protein sequence ID" value="GBRI037441-PA"/>
    <property type="gene ID" value="GBRI037441"/>
</dbReference>
<comment type="subcellular location">
    <subcellularLocation>
        <location evidence="1">Nucleus</location>
    </subcellularLocation>
</comment>
<feature type="domain" description="Pinin/SDK/MemA protein" evidence="8">
    <location>
        <begin position="123"/>
        <end position="246"/>
    </location>
</feature>
<evidence type="ECO:0000256" key="1">
    <source>
        <dbReference type="ARBA" id="ARBA00004123"/>
    </source>
</evidence>
<accession>A0A1A9WYM3</accession>
<evidence type="ECO:0000259" key="8">
    <source>
        <dbReference type="Pfam" id="PF04696"/>
    </source>
</evidence>
<keyword evidence="5" id="KW-0804">Transcription</keyword>